<dbReference type="InterPro" id="IPR040041">
    <property type="entry name" value="TMEM201"/>
</dbReference>
<keyword evidence="6" id="KW-0539">Nucleus</keyword>
<dbReference type="Pfam" id="PF09779">
    <property type="entry name" value="Ima1_N"/>
    <property type="match status" value="1"/>
</dbReference>
<protein>
    <recommendedName>
        <fullName evidence="9">Ima1 N-terminal domain-containing protein</fullName>
    </recommendedName>
</protein>
<reference evidence="10 11" key="1">
    <citation type="submission" date="2016-03" db="EMBL/GenBank/DDBJ databases">
        <title>Trachymyrmex septentrionalis WGS genome.</title>
        <authorList>
            <person name="Nygaard S."/>
            <person name="Hu H."/>
            <person name="Boomsma J."/>
            <person name="Zhang G."/>
        </authorList>
    </citation>
    <scope>NUCLEOTIDE SEQUENCE [LARGE SCALE GENOMIC DNA]</scope>
    <source>
        <strain evidence="10">Tsep2-gDNA-1</strain>
        <tissue evidence="10">Whole body</tissue>
    </source>
</reference>
<accession>A0A151JV75</accession>
<feature type="transmembrane region" description="Helical" evidence="8">
    <location>
        <begin position="607"/>
        <end position="628"/>
    </location>
</feature>
<evidence type="ECO:0000256" key="8">
    <source>
        <dbReference type="SAM" id="Phobius"/>
    </source>
</evidence>
<dbReference type="GO" id="GO:0051015">
    <property type="term" value="F:actin filament binding"/>
    <property type="evidence" value="ECO:0007669"/>
    <property type="project" value="TreeGrafter"/>
</dbReference>
<feature type="transmembrane region" description="Helical" evidence="8">
    <location>
        <begin position="275"/>
        <end position="294"/>
    </location>
</feature>
<evidence type="ECO:0000256" key="3">
    <source>
        <dbReference type="ARBA" id="ARBA00022692"/>
    </source>
</evidence>
<dbReference type="PANTHER" id="PTHR28646">
    <property type="entry name" value="TRANSMEMBRANE PROTEIN 201"/>
    <property type="match status" value="1"/>
</dbReference>
<feature type="compositionally biased region" description="Polar residues" evidence="7">
    <location>
        <begin position="545"/>
        <end position="554"/>
    </location>
</feature>
<dbReference type="STRING" id="34720.A0A151JV75"/>
<keyword evidence="5 8" id="KW-0472">Membrane</keyword>
<evidence type="ECO:0000256" key="5">
    <source>
        <dbReference type="ARBA" id="ARBA00023136"/>
    </source>
</evidence>
<dbReference type="KEGG" id="tsep:108750234"/>
<keyword evidence="4 8" id="KW-1133">Transmembrane helix</keyword>
<dbReference type="GO" id="GO:0030473">
    <property type="term" value="P:nuclear migration along microtubule"/>
    <property type="evidence" value="ECO:0007669"/>
    <property type="project" value="TreeGrafter"/>
</dbReference>
<dbReference type="GO" id="GO:0005637">
    <property type="term" value="C:nuclear inner membrane"/>
    <property type="evidence" value="ECO:0007669"/>
    <property type="project" value="UniProtKB-SubCell"/>
</dbReference>
<feature type="compositionally biased region" description="Low complexity" evidence="7">
    <location>
        <begin position="481"/>
        <end position="496"/>
    </location>
</feature>
<dbReference type="GO" id="GO:0005521">
    <property type="term" value="F:lamin binding"/>
    <property type="evidence" value="ECO:0007669"/>
    <property type="project" value="TreeGrafter"/>
</dbReference>
<organism evidence="10 11">
    <name type="scientific">Trachymyrmex septentrionalis</name>
    <dbReference type="NCBI Taxonomy" id="34720"/>
    <lineage>
        <taxon>Eukaryota</taxon>
        <taxon>Metazoa</taxon>
        <taxon>Ecdysozoa</taxon>
        <taxon>Arthropoda</taxon>
        <taxon>Hexapoda</taxon>
        <taxon>Insecta</taxon>
        <taxon>Pterygota</taxon>
        <taxon>Neoptera</taxon>
        <taxon>Endopterygota</taxon>
        <taxon>Hymenoptera</taxon>
        <taxon>Apocrita</taxon>
        <taxon>Aculeata</taxon>
        <taxon>Formicoidea</taxon>
        <taxon>Formicidae</taxon>
        <taxon>Myrmicinae</taxon>
        <taxon>Trachymyrmex</taxon>
    </lineage>
</organism>
<proteinExistence type="inferred from homology"/>
<gene>
    <name evidence="10" type="ORF">ALC56_08205</name>
</gene>
<feature type="domain" description="Ima1 N-terminal" evidence="9">
    <location>
        <begin position="41"/>
        <end position="162"/>
    </location>
</feature>
<keyword evidence="11" id="KW-1185">Reference proteome</keyword>
<feature type="transmembrane region" description="Helical" evidence="8">
    <location>
        <begin position="12"/>
        <end position="31"/>
    </location>
</feature>
<evidence type="ECO:0000256" key="6">
    <source>
        <dbReference type="ARBA" id="ARBA00023242"/>
    </source>
</evidence>
<name>A0A151JV75_9HYME</name>
<evidence type="ECO:0000256" key="7">
    <source>
        <dbReference type="SAM" id="MobiDB-lite"/>
    </source>
</evidence>
<evidence type="ECO:0000259" key="9">
    <source>
        <dbReference type="Pfam" id="PF09779"/>
    </source>
</evidence>
<dbReference type="InterPro" id="IPR018617">
    <property type="entry name" value="Ima1_N"/>
</dbReference>
<evidence type="ECO:0000256" key="2">
    <source>
        <dbReference type="ARBA" id="ARBA00007600"/>
    </source>
</evidence>
<evidence type="ECO:0000256" key="1">
    <source>
        <dbReference type="ARBA" id="ARBA00004473"/>
    </source>
</evidence>
<sequence>METDQNAAFDFAAMLAPFYLLILAMFLTMFYRLRARWPVKVNCWFCNENTKVWRQHLNWWLCPWCEQYNGFSKNGDYAYDIPEQYVTSKRHTRYCRLSEDSDSRHVLKDSLCACCNKREGLKLSELANFEPKSEKLFNTELKIFKEYLEAKYPLCDSCKSTVRDVLRRQAVWLTCYKMLFFRRKPFKTLVSNAKKSETVFRVFSTILVSMIMYNHDFVWLPTSGLFFHLCACWSSSMRKKSSDILLIFLWSCIITLVSIKDLTLPNVWLTTECIVQYRMVAVCAFITALVSLRFSLYKSTSTRSVVLKKIKLRSRDVISPQFEYNSQNRNNTVPSETNGCIKPSVYAANELSSTEIKFSKSHSAILRQKLSTIVPNDGTNGYLNSVSQNDSPPDTCLNNSLSSLFLNEDSPKYDRITKTAPAIFERRVYSATSSENLFKKSGSKHKCILSPPKLRSVTQTSWVAGGYWQEGMMTATLPTLSRSSSQSSGFGSVGSSNLAPSREPSVHELDRCSSAASEIWRWSCQTPRPGPYVARHDSPVPRPQSRYSDVTGSHSRAVPSPTVRAMFNADDHVQESCVRGSDIGDVQNGSVPAYAGHYTTIVASPGWLSALLCGSLILNMIVLCTTLLR</sequence>
<dbReference type="EMBL" id="KQ981706">
    <property type="protein sequence ID" value="KYN37417.1"/>
    <property type="molecule type" value="Genomic_DNA"/>
</dbReference>
<evidence type="ECO:0000313" key="11">
    <source>
        <dbReference type="Proteomes" id="UP000078541"/>
    </source>
</evidence>
<comment type="similarity">
    <text evidence="2">Belongs to the TMEM201 family.</text>
</comment>
<dbReference type="OrthoDB" id="5966927at2759"/>
<dbReference type="PANTHER" id="PTHR28646:SF1">
    <property type="entry name" value="TRANSMEMBRANE PROTEIN 201"/>
    <property type="match status" value="1"/>
</dbReference>
<dbReference type="Proteomes" id="UP000078541">
    <property type="component" value="Unassembled WGS sequence"/>
</dbReference>
<evidence type="ECO:0000313" key="10">
    <source>
        <dbReference type="EMBL" id="KYN37417.1"/>
    </source>
</evidence>
<comment type="subcellular location">
    <subcellularLocation>
        <location evidence="1">Nucleus inner membrane</location>
        <topology evidence="1">Multi-pass membrane protein</topology>
    </subcellularLocation>
</comment>
<dbReference type="AlphaFoldDB" id="A0A151JV75"/>
<keyword evidence="3 8" id="KW-0812">Transmembrane</keyword>
<feature type="region of interest" description="Disordered" evidence="7">
    <location>
        <begin position="480"/>
        <end position="505"/>
    </location>
</feature>
<feature type="transmembrane region" description="Helical" evidence="8">
    <location>
        <begin position="244"/>
        <end position="263"/>
    </location>
</feature>
<feature type="region of interest" description="Disordered" evidence="7">
    <location>
        <begin position="532"/>
        <end position="558"/>
    </location>
</feature>
<evidence type="ECO:0000256" key="4">
    <source>
        <dbReference type="ARBA" id="ARBA00022989"/>
    </source>
</evidence>